<dbReference type="GO" id="GO:1990904">
    <property type="term" value="C:ribonucleoprotein complex"/>
    <property type="evidence" value="ECO:0007669"/>
    <property type="project" value="TreeGrafter"/>
</dbReference>
<evidence type="ECO:0000259" key="4">
    <source>
        <dbReference type="PROSITE" id="PS50102"/>
    </source>
</evidence>
<feature type="region of interest" description="Disordered" evidence="3">
    <location>
        <begin position="1"/>
        <end position="23"/>
    </location>
</feature>
<feature type="domain" description="RRM" evidence="4">
    <location>
        <begin position="160"/>
        <end position="230"/>
    </location>
</feature>
<organism evidence="5 6">
    <name type="scientific">Pelagomonas calceolata</name>
    <dbReference type="NCBI Taxonomy" id="35677"/>
    <lineage>
        <taxon>Eukaryota</taxon>
        <taxon>Sar</taxon>
        <taxon>Stramenopiles</taxon>
        <taxon>Ochrophyta</taxon>
        <taxon>Pelagophyceae</taxon>
        <taxon>Pelagomonadales</taxon>
        <taxon>Pelagomonadaceae</taxon>
        <taxon>Pelagomonas</taxon>
    </lineage>
</organism>
<feature type="domain" description="RRM" evidence="4">
    <location>
        <begin position="57"/>
        <end position="134"/>
    </location>
</feature>
<dbReference type="InterPro" id="IPR035979">
    <property type="entry name" value="RBD_domain_sf"/>
</dbReference>
<evidence type="ECO:0000313" key="6">
    <source>
        <dbReference type="Proteomes" id="UP000789595"/>
    </source>
</evidence>
<dbReference type="AlphaFoldDB" id="A0A8J2WQL4"/>
<dbReference type="SMART" id="SM00360">
    <property type="entry name" value="RRM"/>
    <property type="match status" value="3"/>
</dbReference>
<dbReference type="InterPro" id="IPR050374">
    <property type="entry name" value="RRT5_SRSF_SR"/>
</dbReference>
<dbReference type="GO" id="GO:0005634">
    <property type="term" value="C:nucleus"/>
    <property type="evidence" value="ECO:0007669"/>
    <property type="project" value="TreeGrafter"/>
</dbReference>
<feature type="region of interest" description="Disordered" evidence="3">
    <location>
        <begin position="36"/>
        <end position="56"/>
    </location>
</feature>
<proteinExistence type="predicted"/>
<keyword evidence="6" id="KW-1185">Reference proteome</keyword>
<name>A0A8J2WQL4_9STRA</name>
<evidence type="ECO:0000313" key="5">
    <source>
        <dbReference type="EMBL" id="CAH0376560.1"/>
    </source>
</evidence>
<dbReference type="PROSITE" id="PS50102">
    <property type="entry name" value="RRM"/>
    <property type="match status" value="3"/>
</dbReference>
<dbReference type="CDD" id="cd00590">
    <property type="entry name" value="RRM_SF"/>
    <property type="match status" value="2"/>
</dbReference>
<accession>A0A8J2WQL4</accession>
<dbReference type="PANTHER" id="PTHR23003">
    <property type="entry name" value="RNA RECOGNITION MOTIF RRM DOMAIN CONTAINING PROTEIN"/>
    <property type="match status" value="1"/>
</dbReference>
<reference evidence="5" key="1">
    <citation type="submission" date="2021-11" db="EMBL/GenBank/DDBJ databases">
        <authorList>
            <consortium name="Genoscope - CEA"/>
            <person name="William W."/>
        </authorList>
    </citation>
    <scope>NUCLEOTIDE SEQUENCE</scope>
</reference>
<dbReference type="InterPro" id="IPR012677">
    <property type="entry name" value="Nucleotide-bd_a/b_plait_sf"/>
</dbReference>
<dbReference type="SUPFAM" id="SSF54928">
    <property type="entry name" value="RNA-binding domain, RBD"/>
    <property type="match status" value="2"/>
</dbReference>
<dbReference type="Pfam" id="PF00076">
    <property type="entry name" value="RRM_1"/>
    <property type="match status" value="3"/>
</dbReference>
<feature type="region of interest" description="Disordered" evidence="3">
    <location>
        <begin position="227"/>
        <end position="246"/>
    </location>
</feature>
<dbReference type="Proteomes" id="UP000789595">
    <property type="component" value="Unassembled WGS sequence"/>
</dbReference>
<dbReference type="OrthoDB" id="272703at2759"/>
<comment type="caution">
    <text evidence="5">The sequence shown here is derived from an EMBL/GenBank/DDBJ whole genome shotgun (WGS) entry which is preliminary data.</text>
</comment>
<evidence type="ECO:0000256" key="2">
    <source>
        <dbReference type="PROSITE-ProRule" id="PRU00176"/>
    </source>
</evidence>
<dbReference type="PANTHER" id="PTHR23003:SF3">
    <property type="entry name" value="FI21236P1-RELATED"/>
    <property type="match status" value="1"/>
</dbReference>
<keyword evidence="1 2" id="KW-0694">RNA-binding</keyword>
<evidence type="ECO:0000256" key="1">
    <source>
        <dbReference type="ARBA" id="ARBA00022884"/>
    </source>
</evidence>
<dbReference type="Gene3D" id="3.30.70.330">
    <property type="match status" value="3"/>
</dbReference>
<protein>
    <recommendedName>
        <fullName evidence="4">RRM domain-containing protein</fullName>
    </recommendedName>
</protein>
<dbReference type="GO" id="GO:0005737">
    <property type="term" value="C:cytoplasm"/>
    <property type="evidence" value="ECO:0007669"/>
    <property type="project" value="TreeGrafter"/>
</dbReference>
<gene>
    <name evidence="5" type="ORF">PECAL_5P11580</name>
</gene>
<evidence type="ECO:0000256" key="3">
    <source>
        <dbReference type="SAM" id="MobiDB-lite"/>
    </source>
</evidence>
<feature type="region of interest" description="Disordered" evidence="3">
    <location>
        <begin position="129"/>
        <end position="153"/>
    </location>
</feature>
<feature type="domain" description="RRM" evidence="4">
    <location>
        <begin position="253"/>
        <end position="324"/>
    </location>
</feature>
<dbReference type="EMBL" id="CAKKNE010000005">
    <property type="protein sequence ID" value="CAH0376560.1"/>
    <property type="molecule type" value="Genomic_DNA"/>
</dbReference>
<sequence length="329" mass="36559">MDVEGLDTFSAYDAAPALDDGEPLGLGMSLDEAIAERSAAKKPAPRQPKKQGGNASARVFVGNMKYETTWQQLKDHFASAGSVVHARVMENRTGRSQGCGVVEFQSIQDARNAIATLHDSELDGRKLLVREDREDGQKPQQAPQKKKRDRGSDDVVVVGKKLYVGNLNYQTTWQQLKDHFKDCGRVVRADVNRGYGTVEFEKAADAAAAISRKSNTELDGRKINVREDREASKPSQARKRAKSNEGGVTRVGKRVYVGNLKFTTSWQTLKDHFKPVGDVVHAKLIARGCGIVEFETPEDARRAILELNDSELEGRPLQVREDREDRDLK</sequence>
<dbReference type="InterPro" id="IPR000504">
    <property type="entry name" value="RRM_dom"/>
</dbReference>
<dbReference type="GO" id="GO:0003729">
    <property type="term" value="F:mRNA binding"/>
    <property type="evidence" value="ECO:0007669"/>
    <property type="project" value="TreeGrafter"/>
</dbReference>